<evidence type="ECO:0000313" key="1">
    <source>
        <dbReference type="EMBL" id="PVI00167.1"/>
    </source>
</evidence>
<sequence>MSGVSNVPGIQNNRMLLSWLLKVESHVKSLKDIPVHEAAKHLPPGGYFEIACRSNFWEMNQDDARGNFVLSCLRSILNEVLPAEWRSNSMGAIQIREKRDPRSALYNEEETGRKCVGWKEQYEQGLMEEKDCYVRINDFEGRLICPSEWEEEWQVDGHDSD</sequence>
<dbReference type="EMBL" id="KZ805378">
    <property type="protein sequence ID" value="PVI00167.1"/>
    <property type="molecule type" value="Genomic_DNA"/>
</dbReference>
<protein>
    <submittedName>
        <fullName evidence="1">Uncharacterized protein</fullName>
    </submittedName>
</protein>
<gene>
    <name evidence="1" type="ORF">DM02DRAFT_655717</name>
</gene>
<proteinExistence type="predicted"/>
<accession>A0A2V1DPS1</accession>
<dbReference type="Proteomes" id="UP000244855">
    <property type="component" value="Unassembled WGS sequence"/>
</dbReference>
<name>A0A2V1DPS1_9PLEO</name>
<evidence type="ECO:0000313" key="2">
    <source>
        <dbReference type="Proteomes" id="UP000244855"/>
    </source>
</evidence>
<reference evidence="1 2" key="1">
    <citation type="journal article" date="2018" name="Sci. Rep.">
        <title>Comparative genomics provides insights into the lifestyle and reveals functional heterogeneity of dark septate endophytic fungi.</title>
        <authorList>
            <person name="Knapp D.G."/>
            <person name="Nemeth J.B."/>
            <person name="Barry K."/>
            <person name="Hainaut M."/>
            <person name="Henrissat B."/>
            <person name="Johnson J."/>
            <person name="Kuo A."/>
            <person name="Lim J.H.P."/>
            <person name="Lipzen A."/>
            <person name="Nolan M."/>
            <person name="Ohm R.A."/>
            <person name="Tamas L."/>
            <person name="Grigoriev I.V."/>
            <person name="Spatafora J.W."/>
            <person name="Nagy L.G."/>
            <person name="Kovacs G.M."/>
        </authorList>
    </citation>
    <scope>NUCLEOTIDE SEQUENCE [LARGE SCALE GENOMIC DNA]</scope>
    <source>
        <strain evidence="1 2">DSE2036</strain>
    </source>
</reference>
<dbReference type="AlphaFoldDB" id="A0A2V1DPS1"/>
<organism evidence="1 2">
    <name type="scientific">Periconia macrospinosa</name>
    <dbReference type="NCBI Taxonomy" id="97972"/>
    <lineage>
        <taxon>Eukaryota</taxon>
        <taxon>Fungi</taxon>
        <taxon>Dikarya</taxon>
        <taxon>Ascomycota</taxon>
        <taxon>Pezizomycotina</taxon>
        <taxon>Dothideomycetes</taxon>
        <taxon>Pleosporomycetidae</taxon>
        <taxon>Pleosporales</taxon>
        <taxon>Massarineae</taxon>
        <taxon>Periconiaceae</taxon>
        <taxon>Periconia</taxon>
    </lineage>
</organism>
<keyword evidence="2" id="KW-1185">Reference proteome</keyword>